<protein>
    <recommendedName>
        <fullName evidence="4">Extracellular solute-binding protein</fullName>
    </recommendedName>
</protein>
<evidence type="ECO:0000256" key="1">
    <source>
        <dbReference type="SAM" id="MobiDB-lite"/>
    </source>
</evidence>
<reference evidence="2" key="1">
    <citation type="journal article" date="2021" name="PeerJ">
        <title>Extensive microbial diversity within the chicken gut microbiome revealed by metagenomics and culture.</title>
        <authorList>
            <person name="Gilroy R."/>
            <person name="Ravi A."/>
            <person name="Getino M."/>
            <person name="Pursley I."/>
            <person name="Horton D.L."/>
            <person name="Alikhan N.F."/>
            <person name="Baker D."/>
            <person name="Gharbi K."/>
            <person name="Hall N."/>
            <person name="Watson M."/>
            <person name="Adriaenssens E.M."/>
            <person name="Foster-Nyarko E."/>
            <person name="Jarju S."/>
            <person name="Secka A."/>
            <person name="Antonio M."/>
            <person name="Oren A."/>
            <person name="Chaudhuri R.R."/>
            <person name="La Ragione R."/>
            <person name="Hildebrand F."/>
            <person name="Pallen M.J."/>
        </authorList>
    </citation>
    <scope>NUCLEOTIDE SEQUENCE</scope>
    <source>
        <strain evidence="2">ChiHjej13B12-24818</strain>
    </source>
</reference>
<organism evidence="2 3">
    <name type="scientific">Candidatus Brachybacterium merdavium</name>
    <dbReference type="NCBI Taxonomy" id="2838513"/>
    <lineage>
        <taxon>Bacteria</taxon>
        <taxon>Bacillati</taxon>
        <taxon>Actinomycetota</taxon>
        <taxon>Actinomycetes</taxon>
        <taxon>Micrococcales</taxon>
        <taxon>Dermabacteraceae</taxon>
        <taxon>Brachybacterium</taxon>
    </lineage>
</organism>
<dbReference type="PROSITE" id="PS51318">
    <property type="entry name" value="TAT"/>
    <property type="match status" value="1"/>
</dbReference>
<sequence length="565" mass="62073">MTRGAPLPARDSTRTSPAPSRRDALRWAGLAGLGVAGAGTLGACANRAEPPPARDLITPTTVDPPLVDGMITSDVERVAPIYLGSPHPDDYVSAVPQPPADGGTASSFQILWGPPVPGRDRNVVWQELEDRLGVDRLDARMAPDASFGDRLATLLASGELPDFVYIQDSDPNAVRAITDGAFLPLNEYLAGDQVLEYPNLATTEEQAWIDSAYDGNLIGVPMPAPARNNLVVLRLDAMKEVGTDEVPDNGEDLKDLWLELAKLGEVGGRRVWGHGALEPTTFEPLHDLGQEFQLVDGRVTHKYLLPQYEDHLAYMRELWAGGFFHPDSLGQVDPELFQQGQQLNYEASFAGFYWIPDQGRINVCRRVVPDAEFIHFAMPSVNGGVGRHQIDKGYGGRVCIPADRGDDPARVRELLRICDFYRSPFGSREALFLEQGVEGRQFEFDEDGNITQLSGATDEGSVTWLGLQKNQVNQLPLINEDLLENIMTTYEQSTESGELSAVDTLISGEYARQNAKLTEIHRDFFNAVVSGRRPVSDVDTFQQEWLDAGGQLVLEDFEAMLDEAS</sequence>
<dbReference type="Gene3D" id="3.40.190.10">
    <property type="entry name" value="Periplasmic binding protein-like II"/>
    <property type="match status" value="2"/>
</dbReference>
<feature type="region of interest" description="Disordered" evidence="1">
    <location>
        <begin position="1"/>
        <end position="21"/>
    </location>
</feature>
<evidence type="ECO:0000313" key="2">
    <source>
        <dbReference type="EMBL" id="HJB09569.1"/>
    </source>
</evidence>
<dbReference type="InterPro" id="IPR006311">
    <property type="entry name" value="TAT_signal"/>
</dbReference>
<name>A0A9D2LBL2_9MICO</name>
<dbReference type="EMBL" id="DWZH01000024">
    <property type="protein sequence ID" value="HJB09569.1"/>
    <property type="molecule type" value="Genomic_DNA"/>
</dbReference>
<gene>
    <name evidence="2" type="ORF">H9786_03400</name>
</gene>
<dbReference type="Proteomes" id="UP000823823">
    <property type="component" value="Unassembled WGS sequence"/>
</dbReference>
<proteinExistence type="predicted"/>
<evidence type="ECO:0008006" key="4">
    <source>
        <dbReference type="Google" id="ProtNLM"/>
    </source>
</evidence>
<comment type="caution">
    <text evidence="2">The sequence shown here is derived from an EMBL/GenBank/DDBJ whole genome shotgun (WGS) entry which is preliminary data.</text>
</comment>
<dbReference type="AlphaFoldDB" id="A0A9D2LBL2"/>
<dbReference type="SUPFAM" id="SSF53850">
    <property type="entry name" value="Periplasmic binding protein-like II"/>
    <property type="match status" value="1"/>
</dbReference>
<accession>A0A9D2LBL2</accession>
<reference evidence="2" key="2">
    <citation type="submission" date="2021-04" db="EMBL/GenBank/DDBJ databases">
        <authorList>
            <person name="Gilroy R."/>
        </authorList>
    </citation>
    <scope>NUCLEOTIDE SEQUENCE</scope>
    <source>
        <strain evidence="2">ChiHjej13B12-24818</strain>
    </source>
</reference>
<evidence type="ECO:0000313" key="3">
    <source>
        <dbReference type="Proteomes" id="UP000823823"/>
    </source>
</evidence>